<keyword evidence="4" id="KW-0812">Transmembrane</keyword>
<comment type="caution">
    <text evidence="5">The sequence shown here is derived from an EMBL/GenBank/DDBJ whole genome shotgun (WGS) entry which is preliminary data.</text>
</comment>
<dbReference type="RefSeq" id="WP_179752835.1">
    <property type="nucleotide sequence ID" value="NZ_JACCBU010000001.1"/>
</dbReference>
<evidence type="ECO:0000256" key="4">
    <source>
        <dbReference type="SAM" id="Phobius"/>
    </source>
</evidence>
<proteinExistence type="predicted"/>
<protein>
    <recommendedName>
        <fullName evidence="7">Zinc-finger</fullName>
    </recommendedName>
</protein>
<keyword evidence="4" id="KW-0472">Membrane</keyword>
<keyword evidence="1" id="KW-0805">Transcription regulation</keyword>
<feature type="compositionally biased region" description="Basic and acidic residues" evidence="3">
    <location>
        <begin position="85"/>
        <end position="97"/>
    </location>
</feature>
<feature type="transmembrane region" description="Helical" evidence="4">
    <location>
        <begin position="115"/>
        <end position="136"/>
    </location>
</feature>
<dbReference type="Proteomes" id="UP000569914">
    <property type="component" value="Unassembled WGS sequence"/>
</dbReference>
<dbReference type="EMBL" id="JACCBU010000001">
    <property type="protein sequence ID" value="NYE72193.1"/>
    <property type="molecule type" value="Genomic_DNA"/>
</dbReference>
<reference evidence="5 6" key="1">
    <citation type="submission" date="2020-07" db="EMBL/GenBank/DDBJ databases">
        <title>Sequencing the genomes of 1000 actinobacteria strains.</title>
        <authorList>
            <person name="Klenk H.-P."/>
        </authorList>
    </citation>
    <scope>NUCLEOTIDE SEQUENCE [LARGE SCALE GENOMIC DNA]</scope>
    <source>
        <strain evidence="5 6">DSM 22083</strain>
    </source>
</reference>
<dbReference type="InterPro" id="IPR041916">
    <property type="entry name" value="Anti_sigma_zinc_sf"/>
</dbReference>
<accession>A0A7Y9LCU2</accession>
<keyword evidence="6" id="KW-1185">Reference proteome</keyword>
<sequence length="236" mass="24350">MAAHLTVDELADAAAGLLDAARVAEIDAHLAGCRQCSASQADLDQVSVRLAAEPVPAMPAAVADRLADVIALEQQRRSSGAADAADLHRRELADRPKPSLGTLGSDLDKPSRSRFFGRALVACVAAVGIGFAGYAVSARAGLGEPEAIRSPLTSKDLAAQAESLRSTEDLDSHWLSRSWSCAGKVTDGRITDIARVTVDGAPALLVYTSSGGQARVTVVTGCPDDPKAGTTTPLPE</sequence>
<feature type="region of interest" description="Disordered" evidence="3">
    <location>
        <begin position="80"/>
        <end position="106"/>
    </location>
</feature>
<keyword evidence="4" id="KW-1133">Transmembrane helix</keyword>
<evidence type="ECO:0008006" key="7">
    <source>
        <dbReference type="Google" id="ProtNLM"/>
    </source>
</evidence>
<dbReference type="AlphaFoldDB" id="A0A7Y9LCU2"/>
<keyword evidence="2" id="KW-0804">Transcription</keyword>
<evidence type="ECO:0000256" key="3">
    <source>
        <dbReference type="SAM" id="MobiDB-lite"/>
    </source>
</evidence>
<organism evidence="5 6">
    <name type="scientific">Microlunatus parietis</name>
    <dbReference type="NCBI Taxonomy" id="682979"/>
    <lineage>
        <taxon>Bacteria</taxon>
        <taxon>Bacillati</taxon>
        <taxon>Actinomycetota</taxon>
        <taxon>Actinomycetes</taxon>
        <taxon>Propionibacteriales</taxon>
        <taxon>Propionibacteriaceae</taxon>
        <taxon>Microlunatus</taxon>
    </lineage>
</organism>
<evidence type="ECO:0000313" key="5">
    <source>
        <dbReference type="EMBL" id="NYE72193.1"/>
    </source>
</evidence>
<evidence type="ECO:0000256" key="1">
    <source>
        <dbReference type="ARBA" id="ARBA00023015"/>
    </source>
</evidence>
<name>A0A7Y9LCU2_9ACTN</name>
<dbReference type="Gene3D" id="1.10.10.1320">
    <property type="entry name" value="Anti-sigma factor, zinc-finger domain"/>
    <property type="match status" value="1"/>
</dbReference>
<evidence type="ECO:0000313" key="6">
    <source>
        <dbReference type="Proteomes" id="UP000569914"/>
    </source>
</evidence>
<gene>
    <name evidence="5" type="ORF">BKA15_003522</name>
</gene>
<evidence type="ECO:0000256" key="2">
    <source>
        <dbReference type="ARBA" id="ARBA00023163"/>
    </source>
</evidence>